<evidence type="ECO:0000313" key="1">
    <source>
        <dbReference type="EMBL" id="KKK58376.1"/>
    </source>
</evidence>
<organism evidence="1">
    <name type="scientific">marine sediment metagenome</name>
    <dbReference type="NCBI Taxonomy" id="412755"/>
    <lineage>
        <taxon>unclassified sequences</taxon>
        <taxon>metagenomes</taxon>
        <taxon>ecological metagenomes</taxon>
    </lineage>
</organism>
<dbReference type="AlphaFoldDB" id="A0A0F8ZEE9"/>
<gene>
    <name evidence="1" type="ORF">LCGC14_3045050</name>
</gene>
<dbReference type="EMBL" id="LAZR01064016">
    <property type="protein sequence ID" value="KKK58376.1"/>
    <property type="molecule type" value="Genomic_DNA"/>
</dbReference>
<protein>
    <submittedName>
        <fullName evidence="1">Uncharacterized protein</fullName>
    </submittedName>
</protein>
<proteinExistence type="predicted"/>
<name>A0A0F8ZEE9_9ZZZZ</name>
<sequence>MPDINFITIGDKNYFGFVLHSIKKIELFYPNCKFFIYDWGFTKRQKLILSSYTITILIDWTHKIDKEEGYKSIKVKYKGYQPSSDFRKYEYIWNQKPICILD</sequence>
<comment type="caution">
    <text evidence="1">The sequence shown here is derived from an EMBL/GenBank/DDBJ whole genome shotgun (WGS) entry which is preliminary data.</text>
</comment>
<accession>A0A0F8ZEE9</accession>
<reference evidence="1" key="1">
    <citation type="journal article" date="2015" name="Nature">
        <title>Complex archaea that bridge the gap between prokaryotes and eukaryotes.</title>
        <authorList>
            <person name="Spang A."/>
            <person name="Saw J.H."/>
            <person name="Jorgensen S.L."/>
            <person name="Zaremba-Niedzwiedzka K."/>
            <person name="Martijn J."/>
            <person name="Lind A.E."/>
            <person name="van Eijk R."/>
            <person name="Schleper C."/>
            <person name="Guy L."/>
            <person name="Ettema T.J."/>
        </authorList>
    </citation>
    <scope>NUCLEOTIDE SEQUENCE</scope>
</reference>
<feature type="non-terminal residue" evidence="1">
    <location>
        <position position="102"/>
    </location>
</feature>